<reference evidence="2" key="1">
    <citation type="submission" date="2019-10" db="EMBL/GenBank/DDBJ databases">
        <authorList>
            <consortium name="DOE Joint Genome Institute"/>
            <person name="Kuo A."/>
            <person name="Miyauchi S."/>
            <person name="Kiss E."/>
            <person name="Drula E."/>
            <person name="Kohler A."/>
            <person name="Sanchez-Garcia M."/>
            <person name="Andreopoulos B."/>
            <person name="Barry K.W."/>
            <person name="Bonito G."/>
            <person name="Buee M."/>
            <person name="Carver A."/>
            <person name="Chen C."/>
            <person name="Cichocki N."/>
            <person name="Clum A."/>
            <person name="Culley D."/>
            <person name="Crous P.W."/>
            <person name="Fauchery L."/>
            <person name="Girlanda M."/>
            <person name="Hayes R."/>
            <person name="Keri Z."/>
            <person name="LaButti K."/>
            <person name="Lipzen A."/>
            <person name="Lombard V."/>
            <person name="Magnuson J."/>
            <person name="Maillard F."/>
            <person name="Morin E."/>
            <person name="Murat C."/>
            <person name="Nolan M."/>
            <person name="Ohm R."/>
            <person name="Pangilinan J."/>
            <person name="Pereira M."/>
            <person name="Perotto S."/>
            <person name="Peter M."/>
            <person name="Riley R."/>
            <person name="Sitrit Y."/>
            <person name="Stielow B."/>
            <person name="Szollosi G."/>
            <person name="Zifcakova L."/>
            <person name="Stursova M."/>
            <person name="Spatafora J.W."/>
            <person name="Tedersoo L."/>
            <person name="Vaario L.-M."/>
            <person name="Yamada A."/>
            <person name="Yan M."/>
            <person name="Wang P."/>
            <person name="Xu J."/>
            <person name="Bruns T."/>
            <person name="Baldrian P."/>
            <person name="Vilgalys R."/>
            <person name="Henrissat B."/>
            <person name="Grigoriev I.V."/>
            <person name="Hibbett D."/>
            <person name="Nagy L.G."/>
            <person name="Martin F.M."/>
        </authorList>
    </citation>
    <scope>NUCLEOTIDE SEQUENCE</scope>
    <source>
        <strain evidence="2">Prilba</strain>
    </source>
</reference>
<reference evidence="2" key="2">
    <citation type="journal article" date="2020" name="Nat. Commun.">
        <title>Large-scale genome sequencing of mycorrhizal fungi provides insights into the early evolution of symbiotic traits.</title>
        <authorList>
            <person name="Miyauchi S."/>
            <person name="Kiss E."/>
            <person name="Kuo A."/>
            <person name="Drula E."/>
            <person name="Kohler A."/>
            <person name="Sanchez-Garcia M."/>
            <person name="Morin E."/>
            <person name="Andreopoulos B."/>
            <person name="Barry K.W."/>
            <person name="Bonito G."/>
            <person name="Buee M."/>
            <person name="Carver A."/>
            <person name="Chen C."/>
            <person name="Cichocki N."/>
            <person name="Clum A."/>
            <person name="Culley D."/>
            <person name="Crous P.W."/>
            <person name="Fauchery L."/>
            <person name="Girlanda M."/>
            <person name="Hayes R.D."/>
            <person name="Keri Z."/>
            <person name="LaButti K."/>
            <person name="Lipzen A."/>
            <person name="Lombard V."/>
            <person name="Magnuson J."/>
            <person name="Maillard F."/>
            <person name="Murat C."/>
            <person name="Nolan M."/>
            <person name="Ohm R.A."/>
            <person name="Pangilinan J."/>
            <person name="Pereira M.F."/>
            <person name="Perotto S."/>
            <person name="Peter M."/>
            <person name="Pfister S."/>
            <person name="Riley R."/>
            <person name="Sitrit Y."/>
            <person name="Stielow J.B."/>
            <person name="Szollosi G."/>
            <person name="Zifcakova L."/>
            <person name="Stursova M."/>
            <person name="Spatafora J.W."/>
            <person name="Tedersoo L."/>
            <person name="Vaario L.M."/>
            <person name="Yamada A."/>
            <person name="Yan M."/>
            <person name="Wang P."/>
            <person name="Xu J."/>
            <person name="Bruns T."/>
            <person name="Baldrian P."/>
            <person name="Vilgalys R."/>
            <person name="Dunand C."/>
            <person name="Henrissat B."/>
            <person name="Grigoriev I.V."/>
            <person name="Hibbett D."/>
            <person name="Nagy L.G."/>
            <person name="Martin F.M."/>
        </authorList>
    </citation>
    <scope>NUCLEOTIDE SEQUENCE</scope>
    <source>
        <strain evidence="2">Prilba</strain>
    </source>
</reference>
<keyword evidence="1" id="KW-1133">Transmembrane helix</keyword>
<gene>
    <name evidence="2" type="ORF">DFH94DRAFT_681419</name>
</gene>
<evidence type="ECO:0000256" key="1">
    <source>
        <dbReference type="SAM" id="Phobius"/>
    </source>
</evidence>
<keyword evidence="1" id="KW-0472">Membrane</keyword>
<feature type="transmembrane region" description="Helical" evidence="1">
    <location>
        <begin position="90"/>
        <end position="114"/>
    </location>
</feature>
<keyword evidence="1" id="KW-0812">Transmembrane</keyword>
<dbReference type="EMBL" id="WHVB01000007">
    <property type="protein sequence ID" value="KAF8480741.1"/>
    <property type="molecule type" value="Genomic_DNA"/>
</dbReference>
<accession>A0A9P5T997</accession>
<evidence type="ECO:0000313" key="3">
    <source>
        <dbReference type="Proteomes" id="UP000759537"/>
    </source>
</evidence>
<dbReference type="Proteomes" id="UP000759537">
    <property type="component" value="Unassembled WGS sequence"/>
</dbReference>
<dbReference type="AlphaFoldDB" id="A0A9P5T997"/>
<feature type="transmembrane region" description="Helical" evidence="1">
    <location>
        <begin position="54"/>
        <end position="78"/>
    </location>
</feature>
<name>A0A9P5T997_9AGAM</name>
<keyword evidence="3" id="KW-1185">Reference proteome</keyword>
<proteinExistence type="predicted"/>
<evidence type="ECO:0000313" key="2">
    <source>
        <dbReference type="EMBL" id="KAF8480741.1"/>
    </source>
</evidence>
<sequence length="115" mass="12643">MSVVKPSGGNETSQYIRKRHGAMLSNEYKKGFKYAWASHVPRELMINACCSSRLCVALAIGVRVTVALLLLQPILLVVNLQDWRPTPPGFVFHATTLSGHSFVPGYVFMANALVP</sequence>
<comment type="caution">
    <text evidence="2">The sequence shown here is derived from an EMBL/GenBank/DDBJ whole genome shotgun (WGS) entry which is preliminary data.</text>
</comment>
<protein>
    <submittedName>
        <fullName evidence="2">Uncharacterized protein</fullName>
    </submittedName>
</protein>
<organism evidence="2 3">
    <name type="scientific">Russula ochroleuca</name>
    <dbReference type="NCBI Taxonomy" id="152965"/>
    <lineage>
        <taxon>Eukaryota</taxon>
        <taxon>Fungi</taxon>
        <taxon>Dikarya</taxon>
        <taxon>Basidiomycota</taxon>
        <taxon>Agaricomycotina</taxon>
        <taxon>Agaricomycetes</taxon>
        <taxon>Russulales</taxon>
        <taxon>Russulaceae</taxon>
        <taxon>Russula</taxon>
    </lineage>
</organism>